<dbReference type="EMBL" id="OBDZ01000003">
    <property type="protein sequence ID" value="SNY15284.1"/>
    <property type="molecule type" value="Genomic_DNA"/>
</dbReference>
<evidence type="ECO:0000256" key="2">
    <source>
        <dbReference type="ARBA" id="ARBA00022857"/>
    </source>
</evidence>
<evidence type="ECO:0000256" key="5">
    <source>
        <dbReference type="HAMAP-Rule" id="MF_00956"/>
    </source>
</evidence>
<keyword evidence="3 5" id="KW-0560">Oxidoreductase</keyword>
<dbReference type="SUPFAM" id="SSF51735">
    <property type="entry name" value="NAD(P)-binding Rossmann-fold domains"/>
    <property type="match status" value="1"/>
</dbReference>
<dbReference type="GO" id="GO:0070401">
    <property type="term" value="F:NADP+ binding"/>
    <property type="evidence" value="ECO:0007669"/>
    <property type="project" value="UniProtKB-UniRule"/>
</dbReference>
<dbReference type="AlphaFoldDB" id="A0A285FWT6"/>
<keyword evidence="5" id="KW-0511">Multifunctional enzyme</keyword>
<name>A0A285FWT6_9FIRM</name>
<comment type="catalytic activity">
    <reaction evidence="5">
        <text>GDP-beta-L-fucose + NADP(+) = GDP-4-dehydro-alpha-D-rhamnose + NADPH + H(+)</text>
        <dbReference type="Rhea" id="RHEA:18885"/>
        <dbReference type="ChEBI" id="CHEBI:15378"/>
        <dbReference type="ChEBI" id="CHEBI:57273"/>
        <dbReference type="ChEBI" id="CHEBI:57783"/>
        <dbReference type="ChEBI" id="CHEBI:57964"/>
        <dbReference type="ChEBI" id="CHEBI:58349"/>
        <dbReference type="EC" id="1.1.1.271"/>
    </reaction>
</comment>
<dbReference type="Proteomes" id="UP000219573">
    <property type="component" value="Unassembled WGS sequence"/>
</dbReference>
<evidence type="ECO:0000256" key="4">
    <source>
        <dbReference type="ARBA" id="ARBA00023235"/>
    </source>
</evidence>
<proteinExistence type="inferred from homology"/>
<feature type="binding site" evidence="5">
    <location>
        <begin position="14"/>
        <end position="20"/>
    </location>
    <ligand>
        <name>NADP(+)</name>
        <dbReference type="ChEBI" id="CHEBI:58349"/>
    </ligand>
</feature>
<dbReference type="GO" id="GO:0016853">
    <property type="term" value="F:isomerase activity"/>
    <property type="evidence" value="ECO:0007669"/>
    <property type="project" value="UniProtKB-KW"/>
</dbReference>
<feature type="binding site" evidence="5">
    <location>
        <position position="184"/>
    </location>
    <ligand>
        <name>NADP(+)</name>
        <dbReference type="ChEBI" id="CHEBI:58349"/>
    </ligand>
</feature>
<dbReference type="Gene3D" id="3.90.25.10">
    <property type="entry name" value="UDP-galactose 4-epimerase, domain 1"/>
    <property type="match status" value="1"/>
</dbReference>
<dbReference type="Pfam" id="PF01370">
    <property type="entry name" value="Epimerase"/>
    <property type="match status" value="1"/>
</dbReference>
<keyword evidence="8" id="KW-1185">Reference proteome</keyword>
<dbReference type="EC" id="1.1.1.271" evidence="5"/>
<feature type="active site" description="Proton donor/acceptor" evidence="5">
    <location>
        <position position="141"/>
    </location>
</feature>
<reference evidence="8" key="1">
    <citation type="submission" date="2017-09" db="EMBL/GenBank/DDBJ databases">
        <authorList>
            <person name="Varghese N."/>
            <person name="Submissions S."/>
        </authorList>
    </citation>
    <scope>NUCLEOTIDE SEQUENCE [LARGE SCALE GENOMIC DNA]</scope>
    <source>
        <strain evidence="8">MSL47</strain>
    </source>
</reference>
<dbReference type="HAMAP" id="MF_00956">
    <property type="entry name" value="GDP_fucose_synth"/>
    <property type="match status" value="1"/>
</dbReference>
<feature type="binding site" evidence="5">
    <location>
        <position position="207"/>
    </location>
    <ligand>
        <name>substrate</name>
    </ligand>
</feature>
<dbReference type="GO" id="GO:0050577">
    <property type="term" value="F:GDP-L-fucose synthase activity"/>
    <property type="evidence" value="ECO:0007669"/>
    <property type="project" value="UniProtKB-UniRule"/>
</dbReference>
<comment type="similarity">
    <text evidence="1 5">Belongs to the NAD(P)-dependent epimerase/dehydratase family. Fucose synthase subfamily.</text>
</comment>
<comment type="pathway">
    <text evidence="5">Nucleotide-sugar biosynthesis; GDP-L-fucose biosynthesis via de novo pathway; GDP-L-fucose from GDP-alpha-D-mannose: step 2/2.</text>
</comment>
<dbReference type="PANTHER" id="PTHR43238:SF1">
    <property type="entry name" value="GDP-L-FUCOSE SYNTHASE"/>
    <property type="match status" value="1"/>
</dbReference>
<organism evidence="7 8">
    <name type="scientific">Orenia metallireducens</name>
    <dbReference type="NCBI Taxonomy" id="1413210"/>
    <lineage>
        <taxon>Bacteria</taxon>
        <taxon>Bacillati</taxon>
        <taxon>Bacillota</taxon>
        <taxon>Clostridia</taxon>
        <taxon>Halanaerobiales</taxon>
        <taxon>Halobacteroidaceae</taxon>
        <taxon>Orenia</taxon>
    </lineage>
</organism>
<gene>
    <name evidence="5" type="primary">fcl</name>
    <name evidence="7" type="ORF">SAMN06265827_1039</name>
</gene>
<dbReference type="CDD" id="cd05239">
    <property type="entry name" value="GDP_FS_SDR_e"/>
    <property type="match status" value="1"/>
</dbReference>
<evidence type="ECO:0000256" key="3">
    <source>
        <dbReference type="ARBA" id="ARBA00023002"/>
    </source>
</evidence>
<dbReference type="InterPro" id="IPR036291">
    <property type="entry name" value="NAD(P)-bd_dom_sf"/>
</dbReference>
<dbReference type="UniPathway" id="UPA00128">
    <property type="reaction ID" value="UER00191"/>
</dbReference>
<accession>A0A285FWT6</accession>
<feature type="site" description="Important for catalytic activity" evidence="5">
    <location>
        <position position="112"/>
    </location>
</feature>
<dbReference type="GO" id="GO:0042351">
    <property type="term" value="P:'de novo' GDP-L-fucose biosynthetic process"/>
    <property type="evidence" value="ECO:0007669"/>
    <property type="project" value="UniProtKB-UniRule"/>
</dbReference>
<protein>
    <recommendedName>
        <fullName evidence="5">GDP-L-fucose synthase</fullName>
        <ecNumber evidence="5">1.1.1.271</ecNumber>
    </recommendedName>
    <alternativeName>
        <fullName evidence="5">GDP-4-keto-6-deoxy-D-mannose-3,5-epimerase-4-reductase</fullName>
    </alternativeName>
</protein>
<evidence type="ECO:0000256" key="1">
    <source>
        <dbReference type="ARBA" id="ARBA00005959"/>
    </source>
</evidence>
<dbReference type="InterPro" id="IPR001509">
    <property type="entry name" value="Epimerase_deHydtase"/>
</dbReference>
<feature type="domain" description="NAD-dependent epimerase/dehydratase" evidence="6">
    <location>
        <begin position="10"/>
        <end position="242"/>
    </location>
</feature>
<evidence type="ECO:0000259" key="6">
    <source>
        <dbReference type="Pfam" id="PF01370"/>
    </source>
</evidence>
<comment type="caution">
    <text evidence="5">Lacks conserved residue(s) required for the propagation of feature annotation.</text>
</comment>
<evidence type="ECO:0000313" key="7">
    <source>
        <dbReference type="EMBL" id="SNY15284.1"/>
    </source>
</evidence>
<feature type="site" description="Important for catalytic activity" evidence="5">
    <location>
        <position position="114"/>
    </location>
</feature>
<evidence type="ECO:0000313" key="8">
    <source>
        <dbReference type="Proteomes" id="UP000219573"/>
    </source>
</evidence>
<dbReference type="PANTHER" id="PTHR43238">
    <property type="entry name" value="GDP-L-FUCOSE SYNTHASE"/>
    <property type="match status" value="1"/>
</dbReference>
<dbReference type="Gene3D" id="3.40.50.720">
    <property type="entry name" value="NAD(P)-binding Rossmann-like Domain"/>
    <property type="match status" value="1"/>
</dbReference>
<keyword evidence="2 5" id="KW-0521">NADP</keyword>
<feature type="binding site" evidence="5">
    <location>
        <position position="214"/>
    </location>
    <ligand>
        <name>substrate</name>
    </ligand>
</feature>
<comment type="function">
    <text evidence="5">Catalyzes the two-step NADP-dependent conversion of GDP-4-dehydro-6-deoxy-D-mannose to GDP-fucose, involving an epimerase and a reductase reaction.</text>
</comment>
<feature type="binding site" evidence="5">
    <location>
        <position position="192"/>
    </location>
    <ligand>
        <name>substrate</name>
    </ligand>
</feature>
<sequence>MVYDWSNKKVMITGGNGFLGKAVVKKLKNRECTEIFIPKKEKYDLTKETEVQKLFKENKNIDIIIHLAADVGGIGYNRSNPGSVYYNNVMMNTLLMEYSRLNNVSKFIGIGSVCSYPKYTEIPFKEKNLWKGYPEETNAPYGLSKKMMLEQGKAYKEQYDFNAVHLLMINLYGPEDNFDLESSHVIPALIRKFVEAKENNKEKVIAWGDGSPTREFLYVDDAAEGILLAAEKYNKSEPVNLGSGMEISIKKLTEKIAAHVGFEGEIDWDISKPNGQPRRCLDISKSRAEFDFEAKISFDEGLKRTIEWYKENFINNTNEG</sequence>
<dbReference type="InterPro" id="IPR028614">
    <property type="entry name" value="GDP_fucose/colitose_synth"/>
</dbReference>
<feature type="binding site" evidence="5">
    <location>
        <position position="145"/>
    </location>
    <ligand>
        <name>NADP(+)</name>
        <dbReference type="ChEBI" id="CHEBI:58349"/>
    </ligand>
</feature>
<keyword evidence="4 5" id="KW-0413">Isomerase</keyword>